<name>A0A1I3N8X6_9SPIR</name>
<dbReference type="AlphaFoldDB" id="A0A1I3N8X6"/>
<evidence type="ECO:0000313" key="1">
    <source>
        <dbReference type="EMBL" id="SFJ05684.1"/>
    </source>
</evidence>
<accession>A0A1I3N8X6</accession>
<reference evidence="2" key="1">
    <citation type="submission" date="2016-10" db="EMBL/GenBank/DDBJ databases">
        <authorList>
            <person name="Varghese N."/>
            <person name="Submissions S."/>
        </authorList>
    </citation>
    <scope>NUCLEOTIDE SEQUENCE [LARGE SCALE GENOMIC DNA]</scope>
    <source>
        <strain evidence="2">XBD1002</strain>
    </source>
</reference>
<dbReference type="RefSeq" id="WP_177206250.1">
    <property type="nucleotide sequence ID" value="NZ_FORI01000013.1"/>
</dbReference>
<keyword evidence="2" id="KW-1185">Reference proteome</keyword>
<organism evidence="1 2">
    <name type="scientific">Treponema bryantii</name>
    <dbReference type="NCBI Taxonomy" id="163"/>
    <lineage>
        <taxon>Bacteria</taxon>
        <taxon>Pseudomonadati</taxon>
        <taxon>Spirochaetota</taxon>
        <taxon>Spirochaetia</taxon>
        <taxon>Spirochaetales</taxon>
        <taxon>Treponemataceae</taxon>
        <taxon>Treponema</taxon>
    </lineage>
</organism>
<dbReference type="EMBL" id="FORI01000013">
    <property type="protein sequence ID" value="SFJ05684.1"/>
    <property type="molecule type" value="Genomic_DNA"/>
</dbReference>
<proteinExistence type="predicted"/>
<protein>
    <submittedName>
        <fullName evidence="1">Uncharacterized protein</fullName>
    </submittedName>
</protein>
<gene>
    <name evidence="1" type="ORF">SAMN04487775_11310</name>
</gene>
<dbReference type="Proteomes" id="UP000182737">
    <property type="component" value="Unassembled WGS sequence"/>
</dbReference>
<sequence>MFEDPHFVTKVKNRWNEKRNILQQTFANEGVIQILADDIKVSADYNFIKWPILGTYV</sequence>
<evidence type="ECO:0000313" key="2">
    <source>
        <dbReference type="Proteomes" id="UP000182737"/>
    </source>
</evidence>